<dbReference type="AlphaFoldDB" id="A0A0F9KHX0"/>
<dbReference type="EMBL" id="LAZR01007974">
    <property type="protein sequence ID" value="KKM81729.1"/>
    <property type="molecule type" value="Genomic_DNA"/>
</dbReference>
<keyword evidence="1" id="KW-1133">Transmembrane helix</keyword>
<proteinExistence type="predicted"/>
<evidence type="ECO:0000256" key="1">
    <source>
        <dbReference type="SAM" id="Phobius"/>
    </source>
</evidence>
<accession>A0A0F9KHX0</accession>
<feature type="transmembrane region" description="Helical" evidence="1">
    <location>
        <begin position="28"/>
        <end position="48"/>
    </location>
</feature>
<reference evidence="2" key="1">
    <citation type="journal article" date="2015" name="Nature">
        <title>Complex archaea that bridge the gap between prokaryotes and eukaryotes.</title>
        <authorList>
            <person name="Spang A."/>
            <person name="Saw J.H."/>
            <person name="Jorgensen S.L."/>
            <person name="Zaremba-Niedzwiedzka K."/>
            <person name="Martijn J."/>
            <person name="Lind A.E."/>
            <person name="van Eijk R."/>
            <person name="Schleper C."/>
            <person name="Guy L."/>
            <person name="Ettema T.J."/>
        </authorList>
    </citation>
    <scope>NUCLEOTIDE SEQUENCE</scope>
</reference>
<comment type="caution">
    <text evidence="2">The sequence shown here is derived from an EMBL/GenBank/DDBJ whole genome shotgun (WGS) entry which is preliminary data.</text>
</comment>
<name>A0A0F9KHX0_9ZZZZ</name>
<protein>
    <submittedName>
        <fullName evidence="2">Uncharacterized protein</fullName>
    </submittedName>
</protein>
<sequence length="73" mass="8047">MSLASFGGGVDPRRRKWFSSSTLVYVDIYIYIIYTNIIIILLLTDFLLSTPNGGGLSTSQVYNLQGMLRVVGA</sequence>
<evidence type="ECO:0000313" key="2">
    <source>
        <dbReference type="EMBL" id="KKM81729.1"/>
    </source>
</evidence>
<keyword evidence="1" id="KW-0472">Membrane</keyword>
<gene>
    <name evidence="2" type="ORF">LCGC14_1326920</name>
</gene>
<organism evidence="2">
    <name type="scientific">marine sediment metagenome</name>
    <dbReference type="NCBI Taxonomy" id="412755"/>
    <lineage>
        <taxon>unclassified sequences</taxon>
        <taxon>metagenomes</taxon>
        <taxon>ecological metagenomes</taxon>
    </lineage>
</organism>
<keyword evidence="1" id="KW-0812">Transmembrane</keyword>